<keyword evidence="9" id="KW-0811">Translocation</keyword>
<keyword evidence="5" id="KW-0812">Transmembrane</keyword>
<gene>
    <name evidence="13" type="ORF">SYNPS1DRAFT_17683</name>
</gene>
<evidence type="ECO:0000256" key="2">
    <source>
        <dbReference type="ARBA" id="ARBA00004567"/>
    </source>
</evidence>
<dbReference type="GO" id="GO:0051028">
    <property type="term" value="P:mRNA transport"/>
    <property type="evidence" value="ECO:0007669"/>
    <property type="project" value="UniProtKB-KW"/>
</dbReference>
<keyword evidence="14" id="KW-1185">Reference proteome</keyword>
<keyword evidence="10" id="KW-0906">Nuclear pore complex</keyword>
<evidence type="ECO:0000256" key="12">
    <source>
        <dbReference type="ARBA" id="ARBA00023242"/>
    </source>
</evidence>
<organism evidence="13 14">
    <name type="scientific">Syncephalis pseudoplumigaleata</name>
    <dbReference type="NCBI Taxonomy" id="1712513"/>
    <lineage>
        <taxon>Eukaryota</taxon>
        <taxon>Fungi</taxon>
        <taxon>Fungi incertae sedis</taxon>
        <taxon>Zoopagomycota</taxon>
        <taxon>Zoopagomycotina</taxon>
        <taxon>Zoopagomycetes</taxon>
        <taxon>Zoopagales</taxon>
        <taxon>Piptocephalidaceae</taxon>
        <taxon>Syncephalis</taxon>
    </lineage>
</organism>
<dbReference type="GO" id="GO:0031965">
    <property type="term" value="C:nuclear membrane"/>
    <property type="evidence" value="ECO:0007669"/>
    <property type="project" value="UniProtKB-SubCell"/>
</dbReference>
<evidence type="ECO:0000256" key="3">
    <source>
        <dbReference type="ARBA" id="ARBA00005760"/>
    </source>
</evidence>
<evidence type="ECO:0000313" key="14">
    <source>
        <dbReference type="Proteomes" id="UP000278143"/>
    </source>
</evidence>
<keyword evidence="11" id="KW-0472">Membrane</keyword>
<evidence type="ECO:0000256" key="10">
    <source>
        <dbReference type="ARBA" id="ARBA00023132"/>
    </source>
</evidence>
<dbReference type="GO" id="GO:0006999">
    <property type="term" value="P:nuclear pore organization"/>
    <property type="evidence" value="ECO:0007669"/>
    <property type="project" value="TreeGrafter"/>
</dbReference>
<dbReference type="PANTHER" id="PTHR13269">
    <property type="entry name" value="NUCLEOPORIN NDC1"/>
    <property type="match status" value="1"/>
</dbReference>
<dbReference type="PANTHER" id="PTHR13269:SF6">
    <property type="entry name" value="NUCLEOPORIN NDC1"/>
    <property type="match status" value="1"/>
</dbReference>
<dbReference type="GO" id="GO:0030674">
    <property type="term" value="F:protein-macromolecule adaptor activity"/>
    <property type="evidence" value="ECO:0007669"/>
    <property type="project" value="TreeGrafter"/>
</dbReference>
<comment type="subcellular location">
    <subcellularLocation>
        <location evidence="1">Nucleus membrane</location>
        <topology evidence="1">Multi-pass membrane protein</topology>
    </subcellularLocation>
    <subcellularLocation>
        <location evidence="2">Nucleus</location>
        <location evidence="2">Nuclear pore complex</location>
    </subcellularLocation>
</comment>
<name>A0A4P9YXL5_9FUNG</name>
<dbReference type="EMBL" id="KZ990466">
    <property type="protein sequence ID" value="RKP24071.1"/>
    <property type="molecule type" value="Genomic_DNA"/>
</dbReference>
<evidence type="ECO:0000256" key="6">
    <source>
        <dbReference type="ARBA" id="ARBA00022816"/>
    </source>
</evidence>
<keyword evidence="7" id="KW-0653">Protein transport</keyword>
<evidence type="ECO:0000256" key="9">
    <source>
        <dbReference type="ARBA" id="ARBA00023010"/>
    </source>
</evidence>
<dbReference type="AlphaFoldDB" id="A0A4P9YXL5"/>
<evidence type="ECO:0000313" key="13">
    <source>
        <dbReference type="EMBL" id="RKP24071.1"/>
    </source>
</evidence>
<dbReference type="Pfam" id="PF09531">
    <property type="entry name" value="Ndc1_Nup"/>
    <property type="match status" value="1"/>
</dbReference>
<sequence>LSHLVAASYEEDRYGSVQHDVPRVLECYLACISALQAYQATSPLKKLDAVRGDLSHGQVIHRQSSVMLDGRHDSPLASACHVCLC</sequence>
<dbReference type="Proteomes" id="UP000278143">
    <property type="component" value="Unassembled WGS sequence"/>
</dbReference>
<keyword evidence="4" id="KW-0813">Transport</keyword>
<evidence type="ECO:0000256" key="7">
    <source>
        <dbReference type="ARBA" id="ARBA00022927"/>
    </source>
</evidence>
<evidence type="ECO:0000256" key="1">
    <source>
        <dbReference type="ARBA" id="ARBA00004232"/>
    </source>
</evidence>
<evidence type="ECO:0000256" key="11">
    <source>
        <dbReference type="ARBA" id="ARBA00023136"/>
    </source>
</evidence>
<reference evidence="14" key="1">
    <citation type="journal article" date="2018" name="Nat. Microbiol.">
        <title>Leveraging single-cell genomics to expand the fungal tree of life.</title>
        <authorList>
            <person name="Ahrendt S.R."/>
            <person name="Quandt C.A."/>
            <person name="Ciobanu D."/>
            <person name="Clum A."/>
            <person name="Salamov A."/>
            <person name="Andreopoulos B."/>
            <person name="Cheng J.F."/>
            <person name="Woyke T."/>
            <person name="Pelin A."/>
            <person name="Henrissat B."/>
            <person name="Reynolds N.K."/>
            <person name="Benny G.L."/>
            <person name="Smith M.E."/>
            <person name="James T.Y."/>
            <person name="Grigoriev I.V."/>
        </authorList>
    </citation>
    <scope>NUCLEOTIDE SEQUENCE [LARGE SCALE GENOMIC DNA]</scope>
    <source>
        <strain evidence="14">Benny S71-1</strain>
    </source>
</reference>
<dbReference type="GO" id="GO:0070762">
    <property type="term" value="C:nuclear pore transmembrane ring"/>
    <property type="evidence" value="ECO:0007669"/>
    <property type="project" value="TreeGrafter"/>
</dbReference>
<protein>
    <submittedName>
        <fullName evidence="13">Uncharacterized protein</fullName>
    </submittedName>
</protein>
<comment type="similarity">
    <text evidence="3">Belongs to the NDC1 family.</text>
</comment>
<accession>A0A4P9YXL5</accession>
<dbReference type="GO" id="GO:0015031">
    <property type="term" value="P:protein transport"/>
    <property type="evidence" value="ECO:0007669"/>
    <property type="project" value="UniProtKB-KW"/>
</dbReference>
<proteinExistence type="inferred from homology"/>
<dbReference type="InterPro" id="IPR019049">
    <property type="entry name" value="Nucleoporin_prot_Ndc1/Nup"/>
</dbReference>
<keyword evidence="6" id="KW-0509">mRNA transport</keyword>
<keyword evidence="12" id="KW-0539">Nucleus</keyword>
<feature type="non-terminal residue" evidence="13">
    <location>
        <position position="1"/>
    </location>
</feature>
<dbReference type="OrthoDB" id="67850at2759"/>
<evidence type="ECO:0000256" key="5">
    <source>
        <dbReference type="ARBA" id="ARBA00022692"/>
    </source>
</evidence>
<evidence type="ECO:0000256" key="8">
    <source>
        <dbReference type="ARBA" id="ARBA00022989"/>
    </source>
</evidence>
<keyword evidence="8" id="KW-1133">Transmembrane helix</keyword>
<evidence type="ECO:0000256" key="4">
    <source>
        <dbReference type="ARBA" id="ARBA00022448"/>
    </source>
</evidence>